<accession>A0A2T2X8F9</accession>
<dbReference type="PROSITE" id="PS50949">
    <property type="entry name" value="HTH_GNTR"/>
    <property type="match status" value="1"/>
</dbReference>
<dbReference type="Proteomes" id="UP000242699">
    <property type="component" value="Unassembled WGS sequence"/>
</dbReference>
<dbReference type="GO" id="GO:0003677">
    <property type="term" value="F:DNA binding"/>
    <property type="evidence" value="ECO:0007669"/>
    <property type="project" value="UniProtKB-KW"/>
</dbReference>
<reference evidence="5 6" key="1">
    <citation type="journal article" date="2014" name="BMC Genomics">
        <title>Comparison of environmental and isolate Sulfobacillus genomes reveals diverse carbon, sulfur, nitrogen, and hydrogen metabolisms.</title>
        <authorList>
            <person name="Justice N.B."/>
            <person name="Norman A."/>
            <person name="Brown C.T."/>
            <person name="Singh A."/>
            <person name="Thomas B.C."/>
            <person name="Banfield J.F."/>
        </authorList>
    </citation>
    <scope>NUCLEOTIDE SEQUENCE [LARGE SCALE GENOMIC DNA]</scope>
    <source>
        <strain evidence="5">AMDSBA1</strain>
    </source>
</reference>
<dbReference type="AlphaFoldDB" id="A0A2T2X8F9"/>
<dbReference type="InterPro" id="IPR036388">
    <property type="entry name" value="WH-like_DNA-bd_sf"/>
</dbReference>
<dbReference type="EMBL" id="PXYT01000007">
    <property type="protein sequence ID" value="PSR30782.1"/>
    <property type="molecule type" value="Genomic_DNA"/>
</dbReference>
<feature type="domain" description="HTH gntR-type" evidence="4">
    <location>
        <begin position="11"/>
        <end position="79"/>
    </location>
</feature>
<evidence type="ECO:0000256" key="1">
    <source>
        <dbReference type="ARBA" id="ARBA00023015"/>
    </source>
</evidence>
<organism evidence="5 6">
    <name type="scientific">Sulfobacillus benefaciens</name>
    <dbReference type="NCBI Taxonomy" id="453960"/>
    <lineage>
        <taxon>Bacteria</taxon>
        <taxon>Bacillati</taxon>
        <taxon>Bacillota</taxon>
        <taxon>Clostridia</taxon>
        <taxon>Eubacteriales</taxon>
        <taxon>Clostridiales Family XVII. Incertae Sedis</taxon>
        <taxon>Sulfobacillus</taxon>
    </lineage>
</organism>
<dbReference type="Pfam" id="PF00392">
    <property type="entry name" value="GntR"/>
    <property type="match status" value="1"/>
</dbReference>
<dbReference type="GO" id="GO:0003700">
    <property type="term" value="F:DNA-binding transcription factor activity"/>
    <property type="evidence" value="ECO:0007669"/>
    <property type="project" value="InterPro"/>
</dbReference>
<keyword evidence="1" id="KW-0805">Transcription regulation</keyword>
<dbReference type="InterPro" id="IPR036390">
    <property type="entry name" value="WH_DNA-bd_sf"/>
</dbReference>
<comment type="caution">
    <text evidence="5">The sequence shown here is derived from an EMBL/GenBank/DDBJ whole genome shotgun (WGS) entry which is preliminary data.</text>
</comment>
<evidence type="ECO:0000259" key="4">
    <source>
        <dbReference type="PROSITE" id="PS50949"/>
    </source>
</evidence>
<keyword evidence="3" id="KW-0804">Transcription</keyword>
<evidence type="ECO:0000256" key="3">
    <source>
        <dbReference type="ARBA" id="ARBA00023163"/>
    </source>
</evidence>
<gene>
    <name evidence="5" type="ORF">C7B43_04740</name>
</gene>
<evidence type="ECO:0000313" key="5">
    <source>
        <dbReference type="EMBL" id="PSR30782.1"/>
    </source>
</evidence>
<dbReference type="InterPro" id="IPR000524">
    <property type="entry name" value="Tscrpt_reg_HTH_GntR"/>
</dbReference>
<evidence type="ECO:0000313" key="6">
    <source>
        <dbReference type="Proteomes" id="UP000242699"/>
    </source>
</evidence>
<dbReference type="PANTHER" id="PTHR38445">
    <property type="entry name" value="HTH-TYPE TRANSCRIPTIONAL REPRESSOR YTRA"/>
    <property type="match status" value="1"/>
</dbReference>
<dbReference type="PANTHER" id="PTHR38445:SF12">
    <property type="entry name" value="GNTR-FAMILY TRANSCRIPTIONAL REGULATOR"/>
    <property type="match status" value="1"/>
</dbReference>
<dbReference type="SMART" id="SM00345">
    <property type="entry name" value="HTH_GNTR"/>
    <property type="match status" value="1"/>
</dbReference>
<dbReference type="SUPFAM" id="SSF46785">
    <property type="entry name" value="Winged helix' DNA-binding domain"/>
    <property type="match status" value="1"/>
</dbReference>
<sequence>MMFLIKWDSEQPLYLQIRNQVVEALARGDIRPGDSLPSIRTLAEELAINLHTVHKAYQLLDQEGYIRLSRRNGGIVRDLAHPAQDFVEGWRDRLSTVLSEAFAQGMTSPEILQHCQQVTQEFSNKTHHQDEGEGVF</sequence>
<evidence type="ECO:0000256" key="2">
    <source>
        <dbReference type="ARBA" id="ARBA00023125"/>
    </source>
</evidence>
<protein>
    <submittedName>
        <fullName evidence="5">GntR family transcriptional regulator</fullName>
    </submittedName>
</protein>
<keyword evidence="2" id="KW-0238">DNA-binding</keyword>
<proteinExistence type="predicted"/>
<dbReference type="Gene3D" id="1.10.10.10">
    <property type="entry name" value="Winged helix-like DNA-binding domain superfamily/Winged helix DNA-binding domain"/>
    <property type="match status" value="1"/>
</dbReference>
<name>A0A2T2X8F9_9FIRM</name>
<dbReference type="CDD" id="cd07377">
    <property type="entry name" value="WHTH_GntR"/>
    <property type="match status" value="1"/>
</dbReference>